<keyword evidence="2" id="KW-0812">Transmembrane</keyword>
<dbReference type="CDD" id="cd12087">
    <property type="entry name" value="TM_EGFR-like"/>
    <property type="match status" value="1"/>
</dbReference>
<organism evidence="4 5">
    <name type="scientific">Cinchona calisaya</name>
    <dbReference type="NCBI Taxonomy" id="153742"/>
    <lineage>
        <taxon>Eukaryota</taxon>
        <taxon>Viridiplantae</taxon>
        <taxon>Streptophyta</taxon>
        <taxon>Embryophyta</taxon>
        <taxon>Tracheophyta</taxon>
        <taxon>Spermatophyta</taxon>
        <taxon>Magnoliopsida</taxon>
        <taxon>eudicotyledons</taxon>
        <taxon>Gunneridae</taxon>
        <taxon>Pentapetalae</taxon>
        <taxon>asterids</taxon>
        <taxon>lamiids</taxon>
        <taxon>Gentianales</taxon>
        <taxon>Rubiaceae</taxon>
        <taxon>Cinchonoideae</taxon>
        <taxon>Cinchoneae</taxon>
        <taxon>Cinchona</taxon>
    </lineage>
</organism>
<name>A0ABD3AHF6_9GENT</name>
<dbReference type="PANTHER" id="PTHR36721:SF15">
    <property type="entry name" value="EN_SPM-LIKE TRANSPOSON PROTEIN"/>
    <property type="match status" value="1"/>
</dbReference>
<reference evidence="4 5" key="1">
    <citation type="submission" date="2024-11" db="EMBL/GenBank/DDBJ databases">
        <title>A near-complete genome assembly of Cinchona calisaya.</title>
        <authorList>
            <person name="Lian D.C."/>
            <person name="Zhao X.W."/>
            <person name="Wei L."/>
        </authorList>
    </citation>
    <scope>NUCLEOTIDE SEQUENCE [LARGE SCALE GENOMIC DNA]</scope>
    <source>
        <tissue evidence="4">Nenye</tissue>
    </source>
</reference>
<feature type="signal peptide" evidence="3">
    <location>
        <begin position="1"/>
        <end position="23"/>
    </location>
</feature>
<evidence type="ECO:0000313" key="4">
    <source>
        <dbReference type="EMBL" id="KAL3530576.1"/>
    </source>
</evidence>
<feature type="compositionally biased region" description="Pro residues" evidence="1">
    <location>
        <begin position="29"/>
        <end position="44"/>
    </location>
</feature>
<feature type="region of interest" description="Disordered" evidence="1">
    <location>
        <begin position="21"/>
        <end position="130"/>
    </location>
</feature>
<proteinExistence type="predicted"/>
<feature type="transmembrane region" description="Helical" evidence="2">
    <location>
        <begin position="134"/>
        <end position="154"/>
    </location>
</feature>
<dbReference type="Proteomes" id="UP001630127">
    <property type="component" value="Unassembled WGS sequence"/>
</dbReference>
<keyword evidence="3" id="KW-0732">Signal</keyword>
<keyword evidence="2" id="KW-0472">Membrane</keyword>
<protein>
    <submittedName>
        <fullName evidence="4">Uncharacterized protein</fullName>
    </submittedName>
</protein>
<evidence type="ECO:0000256" key="3">
    <source>
        <dbReference type="SAM" id="SignalP"/>
    </source>
</evidence>
<dbReference type="PANTHER" id="PTHR36721">
    <property type="entry name" value="PROLINE-RICH FAMILY PROTEIN"/>
    <property type="match status" value="1"/>
</dbReference>
<dbReference type="EMBL" id="JBJUIK010000004">
    <property type="protein sequence ID" value="KAL3530576.1"/>
    <property type="molecule type" value="Genomic_DNA"/>
</dbReference>
<evidence type="ECO:0000256" key="1">
    <source>
        <dbReference type="SAM" id="MobiDB-lite"/>
    </source>
</evidence>
<evidence type="ECO:0000256" key="2">
    <source>
        <dbReference type="SAM" id="Phobius"/>
    </source>
</evidence>
<keyword evidence="2" id="KW-1133">Transmembrane helix</keyword>
<dbReference type="AlphaFoldDB" id="A0ABD3AHF6"/>
<sequence>MSTFRIFTLFFFISLFNTPLSFSADPPQISDPPSPPPADAPVPAPSNSSVPSPQPTPSPSPNLNSPPAPPPADSAPESSPSPAPAPGTNSTHTKEKSPEPAPSDATDTSHEGSGDLESPDESNSSGGMSRRKKAGIAIGVIASVSVVGIGALVYRKRQQNIRRSQFGYAARREIL</sequence>
<comment type="caution">
    <text evidence="4">The sequence shown here is derived from an EMBL/GenBank/DDBJ whole genome shotgun (WGS) entry which is preliminary data.</text>
</comment>
<feature type="compositionally biased region" description="Pro residues" evidence="1">
    <location>
        <begin position="52"/>
        <end position="85"/>
    </location>
</feature>
<keyword evidence="5" id="KW-1185">Reference proteome</keyword>
<gene>
    <name evidence="4" type="ORF">ACH5RR_009898</name>
</gene>
<evidence type="ECO:0000313" key="5">
    <source>
        <dbReference type="Proteomes" id="UP001630127"/>
    </source>
</evidence>
<feature type="chain" id="PRO_5044846185" evidence="3">
    <location>
        <begin position="24"/>
        <end position="175"/>
    </location>
</feature>
<accession>A0ABD3AHF6</accession>